<organism evidence="2 3">
    <name type="scientific">Candidatus Kaiserbacteria bacterium CG_4_8_14_3_um_filter_38_9</name>
    <dbReference type="NCBI Taxonomy" id="1974599"/>
    <lineage>
        <taxon>Bacteria</taxon>
        <taxon>Candidatus Kaiseribacteriota</taxon>
    </lineage>
</organism>
<dbReference type="Pfam" id="PF01978">
    <property type="entry name" value="TrmB"/>
    <property type="match status" value="1"/>
</dbReference>
<evidence type="ECO:0000313" key="2">
    <source>
        <dbReference type="EMBL" id="PIW96659.1"/>
    </source>
</evidence>
<proteinExistence type="predicted"/>
<dbReference type="InterPro" id="IPR036388">
    <property type="entry name" value="WH-like_DNA-bd_sf"/>
</dbReference>
<dbReference type="InterPro" id="IPR051797">
    <property type="entry name" value="TrmB-like"/>
</dbReference>
<accession>A0A2M7IMV5</accession>
<evidence type="ECO:0000313" key="3">
    <source>
        <dbReference type="Proteomes" id="UP000230837"/>
    </source>
</evidence>
<dbReference type="Gene3D" id="1.10.10.10">
    <property type="entry name" value="Winged helix-like DNA-binding domain superfamily/Winged helix DNA-binding domain"/>
    <property type="match status" value="1"/>
</dbReference>
<dbReference type="AlphaFoldDB" id="A0A2M7IMV5"/>
<dbReference type="InterPro" id="IPR002831">
    <property type="entry name" value="Tscrpt_reg_TrmB_N"/>
</dbReference>
<dbReference type="PANTHER" id="PTHR34293">
    <property type="entry name" value="HTH-TYPE TRANSCRIPTIONAL REGULATOR TRMBL2"/>
    <property type="match status" value="1"/>
</dbReference>
<protein>
    <recommendedName>
        <fullName evidence="1">Transcription regulator TrmB N-terminal domain-containing protein</fullName>
    </recommendedName>
</protein>
<sequence length="276" mass="31306">MEKHPSITYLIEAGLREDQAMVYTTLLERGKTTASKLAGRLPYSRPMVYRILDELINIGAVSKNDEVGAVSIFECAHPLKLRDWMAKEKNVYEQKQKALESTLTDLISLYSTQTGKPGVRVLQGLVGLSELYEDVLNEQSPLCLIRSPYDDQHPEISDLVIKQIEEQVKIGITTQAITPFDNETIEELETIDHKNLVTRRLVYIDQLDLPAQIIIYADKVALTAFDGELMTTIIQNKAITTTFQLLFELIWQTTKTEDENIRQGLRDGTITAPRPR</sequence>
<name>A0A2M7IMV5_9BACT</name>
<dbReference type="SUPFAM" id="SSF46785">
    <property type="entry name" value="Winged helix' DNA-binding domain"/>
    <property type="match status" value="1"/>
</dbReference>
<dbReference type="PANTHER" id="PTHR34293:SF1">
    <property type="entry name" value="HTH-TYPE TRANSCRIPTIONAL REGULATOR TRMBL2"/>
    <property type="match status" value="1"/>
</dbReference>
<dbReference type="InterPro" id="IPR036390">
    <property type="entry name" value="WH_DNA-bd_sf"/>
</dbReference>
<gene>
    <name evidence="2" type="ORF">COZ82_03805</name>
</gene>
<dbReference type="EMBL" id="PFHR01000204">
    <property type="protein sequence ID" value="PIW96659.1"/>
    <property type="molecule type" value="Genomic_DNA"/>
</dbReference>
<reference evidence="3" key="1">
    <citation type="submission" date="2017-09" db="EMBL/GenBank/DDBJ databases">
        <title>Depth-based differentiation of microbial function through sediment-hosted aquifers and enrichment of novel symbionts in the deep terrestrial subsurface.</title>
        <authorList>
            <person name="Probst A.J."/>
            <person name="Ladd B."/>
            <person name="Jarett J.K."/>
            <person name="Geller-Mcgrath D.E."/>
            <person name="Sieber C.M.K."/>
            <person name="Emerson J.B."/>
            <person name="Anantharaman K."/>
            <person name="Thomas B.C."/>
            <person name="Malmstrom R."/>
            <person name="Stieglmeier M."/>
            <person name="Klingl A."/>
            <person name="Woyke T."/>
            <person name="Ryan C.M."/>
            <person name="Banfield J.F."/>
        </authorList>
    </citation>
    <scope>NUCLEOTIDE SEQUENCE [LARGE SCALE GENOMIC DNA]</scope>
</reference>
<dbReference type="Proteomes" id="UP000230837">
    <property type="component" value="Unassembled WGS sequence"/>
</dbReference>
<feature type="domain" description="Transcription regulator TrmB N-terminal" evidence="1">
    <location>
        <begin position="13"/>
        <end position="66"/>
    </location>
</feature>
<comment type="caution">
    <text evidence="2">The sequence shown here is derived from an EMBL/GenBank/DDBJ whole genome shotgun (WGS) entry which is preliminary data.</text>
</comment>
<evidence type="ECO:0000259" key="1">
    <source>
        <dbReference type="Pfam" id="PF01978"/>
    </source>
</evidence>